<gene>
    <name evidence="1" type="ORF">KIW84_062102</name>
</gene>
<accession>A0A9D4W7Q6</accession>
<protein>
    <submittedName>
        <fullName evidence="1">Uncharacterized protein</fullName>
    </submittedName>
</protein>
<proteinExistence type="predicted"/>
<dbReference type="Gramene" id="Psat06G0210200-T1">
    <property type="protein sequence ID" value="KAI5395791.1"/>
    <property type="gene ID" value="KIW84_062102"/>
</dbReference>
<sequence length="183" mass="20575">MRCSIVVNGCQLGLLGNNSRKQNPNDFVDECYTREKYALCYRFSVSPINGQAMSPEVQTDELQPPVYKNGPGRSRKVRIRECGEYGARRRRPGIAYKFTKCDKFGHNALSCKSLTQDPNALKRKSSVQTNIDVQSSVQINVDVQANVDIHANVNVQDHVDASQVMNNVVFENNLVHIYGIQVK</sequence>
<evidence type="ECO:0000313" key="2">
    <source>
        <dbReference type="Proteomes" id="UP001058974"/>
    </source>
</evidence>
<reference evidence="1 2" key="1">
    <citation type="journal article" date="2022" name="Nat. Genet.">
        <title>Improved pea reference genome and pan-genome highlight genomic features and evolutionary characteristics.</title>
        <authorList>
            <person name="Yang T."/>
            <person name="Liu R."/>
            <person name="Luo Y."/>
            <person name="Hu S."/>
            <person name="Wang D."/>
            <person name="Wang C."/>
            <person name="Pandey M.K."/>
            <person name="Ge S."/>
            <person name="Xu Q."/>
            <person name="Li N."/>
            <person name="Li G."/>
            <person name="Huang Y."/>
            <person name="Saxena R.K."/>
            <person name="Ji Y."/>
            <person name="Li M."/>
            <person name="Yan X."/>
            <person name="He Y."/>
            <person name="Liu Y."/>
            <person name="Wang X."/>
            <person name="Xiang C."/>
            <person name="Varshney R.K."/>
            <person name="Ding H."/>
            <person name="Gao S."/>
            <person name="Zong X."/>
        </authorList>
    </citation>
    <scope>NUCLEOTIDE SEQUENCE [LARGE SCALE GENOMIC DNA]</scope>
    <source>
        <strain evidence="1 2">cv. Zhongwan 6</strain>
    </source>
</reference>
<organism evidence="1 2">
    <name type="scientific">Pisum sativum</name>
    <name type="common">Garden pea</name>
    <name type="synonym">Lathyrus oleraceus</name>
    <dbReference type="NCBI Taxonomy" id="3888"/>
    <lineage>
        <taxon>Eukaryota</taxon>
        <taxon>Viridiplantae</taxon>
        <taxon>Streptophyta</taxon>
        <taxon>Embryophyta</taxon>
        <taxon>Tracheophyta</taxon>
        <taxon>Spermatophyta</taxon>
        <taxon>Magnoliopsida</taxon>
        <taxon>eudicotyledons</taxon>
        <taxon>Gunneridae</taxon>
        <taxon>Pentapetalae</taxon>
        <taxon>rosids</taxon>
        <taxon>fabids</taxon>
        <taxon>Fabales</taxon>
        <taxon>Fabaceae</taxon>
        <taxon>Papilionoideae</taxon>
        <taxon>50 kb inversion clade</taxon>
        <taxon>NPAAA clade</taxon>
        <taxon>Hologalegina</taxon>
        <taxon>IRL clade</taxon>
        <taxon>Fabeae</taxon>
        <taxon>Lathyrus</taxon>
    </lineage>
</organism>
<dbReference type="Proteomes" id="UP001058974">
    <property type="component" value="Chromosome 6"/>
</dbReference>
<dbReference type="EMBL" id="JAMSHJ010000006">
    <property type="protein sequence ID" value="KAI5395791.1"/>
    <property type="molecule type" value="Genomic_DNA"/>
</dbReference>
<evidence type="ECO:0000313" key="1">
    <source>
        <dbReference type="EMBL" id="KAI5395791.1"/>
    </source>
</evidence>
<name>A0A9D4W7Q6_PEA</name>
<dbReference type="AlphaFoldDB" id="A0A9D4W7Q6"/>
<comment type="caution">
    <text evidence="1">The sequence shown here is derived from an EMBL/GenBank/DDBJ whole genome shotgun (WGS) entry which is preliminary data.</text>
</comment>
<keyword evidence="2" id="KW-1185">Reference proteome</keyword>